<dbReference type="InterPro" id="IPR016292">
    <property type="entry name" value="Epoxide_hydrolase"/>
</dbReference>
<reference evidence="8" key="1">
    <citation type="journal article" date="2013" name="Genetics">
        <title>The draft genome and transcriptome of Panagrellus redivivus are shaped by the harsh demands of a free-living lifestyle.</title>
        <authorList>
            <person name="Srinivasan J."/>
            <person name="Dillman A.R."/>
            <person name="Macchietto M.G."/>
            <person name="Heikkinen L."/>
            <person name="Lakso M."/>
            <person name="Fracchia K.M."/>
            <person name="Antoshechkin I."/>
            <person name="Mortazavi A."/>
            <person name="Wong G."/>
            <person name="Sternberg P.W."/>
        </authorList>
    </citation>
    <scope>NUCLEOTIDE SEQUENCE [LARGE SCALE GENOMIC DNA]</scope>
    <source>
        <strain evidence="8">MT8872</strain>
    </source>
</reference>
<evidence type="ECO:0000256" key="5">
    <source>
        <dbReference type="ARBA" id="ARBA00022801"/>
    </source>
</evidence>
<reference evidence="9" key="2">
    <citation type="submission" date="2020-10" db="UniProtKB">
        <authorList>
            <consortium name="WormBaseParasite"/>
        </authorList>
    </citation>
    <scope>IDENTIFICATION</scope>
</reference>
<comment type="subcellular location">
    <subcellularLocation>
        <location evidence="6">Endoplasmic reticulum membrane</location>
    </subcellularLocation>
    <subcellularLocation>
        <location evidence="2">Microsome membrane</location>
        <topology evidence="2">Single-pass membrane protein</topology>
    </subcellularLocation>
</comment>
<organism evidence="8 9">
    <name type="scientific">Panagrellus redivivus</name>
    <name type="common">Microworm</name>
    <dbReference type="NCBI Taxonomy" id="6233"/>
    <lineage>
        <taxon>Eukaryota</taxon>
        <taxon>Metazoa</taxon>
        <taxon>Ecdysozoa</taxon>
        <taxon>Nematoda</taxon>
        <taxon>Chromadorea</taxon>
        <taxon>Rhabditida</taxon>
        <taxon>Tylenchina</taxon>
        <taxon>Panagrolaimomorpha</taxon>
        <taxon>Panagrolaimoidea</taxon>
        <taxon>Panagrolaimidae</taxon>
        <taxon>Panagrellus</taxon>
    </lineage>
</organism>
<dbReference type="GO" id="GO:0033961">
    <property type="term" value="F:cis-stilbene-oxide hydrolase activity"/>
    <property type="evidence" value="ECO:0007669"/>
    <property type="project" value="UniProtKB-UniRule"/>
</dbReference>
<dbReference type="InterPro" id="IPR000639">
    <property type="entry name" value="Epox_hydrolase-like"/>
</dbReference>
<dbReference type="Proteomes" id="UP000492821">
    <property type="component" value="Unassembled WGS sequence"/>
</dbReference>
<dbReference type="PRINTS" id="PR00412">
    <property type="entry name" value="EPOXHYDRLASE"/>
</dbReference>
<name>A0A7E5A2C4_PANRE</name>
<dbReference type="GO" id="GO:0097176">
    <property type="term" value="P:epoxide metabolic process"/>
    <property type="evidence" value="ECO:0007669"/>
    <property type="project" value="TreeGrafter"/>
</dbReference>
<proteinExistence type="inferred from homology"/>
<keyword evidence="8" id="KW-1185">Reference proteome</keyword>
<dbReference type="PANTHER" id="PTHR21661">
    <property type="entry name" value="EPOXIDE HYDROLASE 1-RELATED"/>
    <property type="match status" value="1"/>
</dbReference>
<dbReference type="EC" id="3.3.2.9" evidence="6"/>
<dbReference type="PIRSF" id="PIRSF001112">
    <property type="entry name" value="Epoxide_hydrolase"/>
    <property type="match status" value="1"/>
</dbReference>
<dbReference type="InterPro" id="IPR010497">
    <property type="entry name" value="Epoxide_hydro_N"/>
</dbReference>
<evidence type="ECO:0000313" key="8">
    <source>
        <dbReference type="Proteomes" id="UP000492821"/>
    </source>
</evidence>
<dbReference type="AlphaFoldDB" id="A0A7E5A2C4"/>
<dbReference type="Pfam" id="PF06441">
    <property type="entry name" value="EHN"/>
    <property type="match status" value="1"/>
</dbReference>
<comment type="catalytic activity">
    <reaction evidence="6">
        <text>cis-stilbene oxide + H2O = (1R,2R)-hydrobenzoin</text>
        <dbReference type="Rhea" id="RHEA:23900"/>
        <dbReference type="ChEBI" id="CHEBI:15377"/>
        <dbReference type="ChEBI" id="CHEBI:50004"/>
        <dbReference type="ChEBI" id="CHEBI:50014"/>
        <dbReference type="EC" id="3.3.2.9"/>
    </reaction>
</comment>
<evidence type="ECO:0000256" key="3">
    <source>
        <dbReference type="ARBA" id="ARBA00010088"/>
    </source>
</evidence>
<evidence type="ECO:0000256" key="6">
    <source>
        <dbReference type="PIRNR" id="PIRNR001112"/>
    </source>
</evidence>
<keyword evidence="5 6" id="KW-0378">Hydrolase</keyword>
<dbReference type="SUPFAM" id="SSF53474">
    <property type="entry name" value="alpha/beta-Hydrolases"/>
    <property type="match status" value="1"/>
</dbReference>
<dbReference type="GO" id="GO:0005789">
    <property type="term" value="C:endoplasmic reticulum membrane"/>
    <property type="evidence" value="ECO:0007669"/>
    <property type="project" value="UniProtKB-SubCell"/>
</dbReference>
<comment type="similarity">
    <text evidence="3 6">Belongs to the peptidase S33 family.</text>
</comment>
<dbReference type="PANTHER" id="PTHR21661:SF16">
    <property type="entry name" value="EPOXIDE HYDROLASE"/>
    <property type="match status" value="1"/>
</dbReference>
<dbReference type="WBParaSite" id="Pan_g9794.t1">
    <property type="protein sequence ID" value="Pan_g9794.t1"/>
    <property type="gene ID" value="Pan_g9794"/>
</dbReference>
<sequence>MLIKAAILVIVPLAAVHYFLFSYYPEIPAPSIDSDDYFGLGEPHSDDPAITDYEINVDSGRIAAFKRGLFKGIATAVPSLEKTHFQYGFDAAYLWTLNKTVSEFDWSQHEYFLNTFKHFKTELEGVLIHYLRHEFPPKKSQQKVPLLLIHGFGSSFWDFYKILPVLSNPARFGFEFGAGNGKTVMFDVIVPSLPGFGFSDAAVKPGLGSVQTARMLAALMERLKHSEYFVHGSGALGAEIASALKLLKPNAVKGLHLANPFIEIESDLVYRAKWELAQLWPGDTFKDLKGLEIPRAFDVVKRPDTFGHLLNTSPFGLVSFLLDRWARGINSPDWQNHHQGHLQTHNTFDELLTEAYIYGAINKPLHALRLLYFSQTDPKAAAFRKATISGPVSVLTTPRTPYNVPIYFLRHKYVDSIIETAKTGGEFVAIENPELLSKSIFEFVELVLLSEKSAKTKPKK</sequence>
<evidence type="ECO:0000259" key="7">
    <source>
        <dbReference type="Pfam" id="PF06441"/>
    </source>
</evidence>
<dbReference type="Gene3D" id="3.40.50.1820">
    <property type="entry name" value="alpha/beta hydrolase"/>
    <property type="match status" value="1"/>
</dbReference>
<protein>
    <recommendedName>
        <fullName evidence="6">Epoxide hydrolase</fullName>
        <ecNumber evidence="6">3.3.2.9</ecNumber>
    </recommendedName>
</protein>
<evidence type="ECO:0000313" key="9">
    <source>
        <dbReference type="WBParaSite" id="Pan_g9794.t1"/>
    </source>
</evidence>
<keyword evidence="4 6" id="KW-0058">Aromatic hydrocarbons catabolism</keyword>
<dbReference type="InterPro" id="IPR029058">
    <property type="entry name" value="AB_hydrolase_fold"/>
</dbReference>
<evidence type="ECO:0000256" key="1">
    <source>
        <dbReference type="ARBA" id="ARBA00000221"/>
    </source>
</evidence>
<evidence type="ECO:0000256" key="4">
    <source>
        <dbReference type="ARBA" id="ARBA00022797"/>
    </source>
</evidence>
<keyword evidence="6" id="KW-0256">Endoplasmic reticulum</keyword>
<comment type="catalytic activity">
    <reaction evidence="1 6">
        <text>1-(4-methoxyphenyl)-N-methyl-N-[(3-methyloxetan-3-yl)methyl]methanamine + H2O = 2-{[(4-methoxybenzyl)(methyl)amino]methyl}-2-methylpropane-1,3-diol</text>
        <dbReference type="Rhea" id="RHEA:55764"/>
        <dbReference type="ChEBI" id="CHEBI:15377"/>
        <dbReference type="ChEBI" id="CHEBI:139161"/>
        <dbReference type="ChEBI" id="CHEBI:139164"/>
        <dbReference type="EC" id="3.3.2.9"/>
    </reaction>
</comment>
<evidence type="ECO:0000256" key="2">
    <source>
        <dbReference type="ARBA" id="ARBA00004111"/>
    </source>
</evidence>
<accession>A0A7E5A2C4</accession>
<keyword evidence="6" id="KW-0472">Membrane</keyword>
<feature type="domain" description="Epoxide hydrolase N-terminal" evidence="7">
    <location>
        <begin position="51"/>
        <end position="159"/>
    </location>
</feature>